<reference evidence="1 2" key="1">
    <citation type="journal article" date="2010" name="J. Bacteriol.">
        <title>Genome sequences of Oceanicola granulosus HTCC2516(T) and Oceanicola batsensis HTCC2597(TDelta).</title>
        <authorList>
            <person name="Thrash J.C."/>
            <person name="Cho J.C."/>
            <person name="Vergin K.L."/>
            <person name="Giovannoni S.J."/>
        </authorList>
    </citation>
    <scope>NUCLEOTIDE SEQUENCE [LARGE SCALE GENOMIC DNA]</scope>
    <source>
        <strain evidence="2">ATCC BAA-861 / DSM 15982 / KCTC 12143 / HTCC2516</strain>
    </source>
</reference>
<sequence length="83" mass="9291">MTVTVETLEGRLLAQRKLLARIVAEIGSERLDRFLSERDHLEAHEEDPGTSPDSGYGVEAALADELHRIDEEADRIRREHAAG</sequence>
<dbReference type="HOGENOM" id="CLU_186562_0_0_5"/>
<comment type="caution">
    <text evidence="1">The sequence shown here is derived from an EMBL/GenBank/DDBJ whole genome shotgun (WGS) entry which is preliminary data.</text>
</comment>
<accession>Q2CE00</accession>
<evidence type="ECO:0000313" key="1">
    <source>
        <dbReference type="EMBL" id="EAR50938.1"/>
    </source>
</evidence>
<protein>
    <submittedName>
        <fullName evidence="1">Uncharacterized protein</fullName>
    </submittedName>
</protein>
<dbReference type="EMBL" id="AAOT01000020">
    <property type="protein sequence ID" value="EAR50938.1"/>
    <property type="molecule type" value="Genomic_DNA"/>
</dbReference>
<dbReference type="STRING" id="314256.OG2516_13736"/>
<dbReference type="eggNOG" id="ENOG50301AM">
    <property type="taxonomic scope" value="Bacteria"/>
</dbReference>
<evidence type="ECO:0000313" key="2">
    <source>
        <dbReference type="Proteomes" id="UP000003635"/>
    </source>
</evidence>
<proteinExistence type="predicted"/>
<name>Q2CE00_OCEGH</name>
<dbReference type="AlphaFoldDB" id="Q2CE00"/>
<organism evidence="1 2">
    <name type="scientific">Oceanicola granulosus (strain ATCC BAA-861 / DSM 15982 / KCTC 12143 / HTCC2516)</name>
    <dbReference type="NCBI Taxonomy" id="314256"/>
    <lineage>
        <taxon>Bacteria</taxon>
        <taxon>Pseudomonadati</taxon>
        <taxon>Pseudomonadota</taxon>
        <taxon>Alphaproteobacteria</taxon>
        <taxon>Rhodobacterales</taxon>
        <taxon>Roseobacteraceae</taxon>
        <taxon>Oceanicola</taxon>
    </lineage>
</organism>
<keyword evidence="2" id="KW-1185">Reference proteome</keyword>
<dbReference type="OrthoDB" id="7619942at2"/>
<dbReference type="Proteomes" id="UP000003635">
    <property type="component" value="Unassembled WGS sequence"/>
</dbReference>
<dbReference type="RefSeq" id="WP_007256263.1">
    <property type="nucleotide sequence ID" value="NZ_CH724108.1"/>
</dbReference>
<gene>
    <name evidence="1" type="ORF">OG2516_13736</name>
</gene>